<dbReference type="Proteomes" id="UP000032503">
    <property type="component" value="Unassembled WGS sequence"/>
</dbReference>
<dbReference type="PANTHER" id="PTHR43110:SF1">
    <property type="entry name" value="THIOL PEROXIDASE"/>
    <property type="match status" value="1"/>
</dbReference>
<dbReference type="InterPro" id="IPR013766">
    <property type="entry name" value="Thioredoxin_domain"/>
</dbReference>
<dbReference type="Gene3D" id="3.40.30.10">
    <property type="entry name" value="Glutaredoxin"/>
    <property type="match status" value="1"/>
</dbReference>
<keyword evidence="1" id="KW-0575">Peroxidase</keyword>
<name>A0A1T4X7M0_9MICO</name>
<evidence type="ECO:0000256" key="12">
    <source>
        <dbReference type="ARBA" id="ARBA00082991"/>
    </source>
</evidence>
<comment type="subunit">
    <text evidence="9">Homodimer. Forms both dimers and octamers; a tightly-associated dimer and a ring-like octamer.</text>
</comment>
<accession>A0A1T4X7M0</accession>
<evidence type="ECO:0000313" key="17">
    <source>
        <dbReference type="EMBL" id="SKA85546.1"/>
    </source>
</evidence>
<comment type="similarity">
    <text evidence="8">Belongs to the peroxiredoxin family. AhpE subfamily.</text>
</comment>
<evidence type="ECO:0000256" key="1">
    <source>
        <dbReference type="ARBA" id="ARBA00022559"/>
    </source>
</evidence>
<protein>
    <recommendedName>
        <fullName evidence="11">Alkyl hydroperoxide reductase E</fullName>
        <ecNumber evidence="10">1.11.1.29</ecNumber>
    </recommendedName>
    <alternativeName>
        <fullName evidence="12">Mycoredoxin-dependent peroxiredoxin</fullName>
    </alternativeName>
    <alternativeName>
        <fullName evidence="13">Peroxiredoxin AhpE</fullName>
    </alternativeName>
    <alternativeName>
        <fullName evidence="5">Thioredoxin peroxidase</fullName>
    </alternativeName>
</protein>
<evidence type="ECO:0000256" key="11">
    <source>
        <dbReference type="ARBA" id="ARBA00068979"/>
    </source>
</evidence>
<organism evidence="17 19">
    <name type="scientific">Agreia bicolorata</name>
    <dbReference type="NCBI Taxonomy" id="110935"/>
    <lineage>
        <taxon>Bacteria</taxon>
        <taxon>Bacillati</taxon>
        <taxon>Actinomycetota</taxon>
        <taxon>Actinomycetes</taxon>
        <taxon>Micrococcales</taxon>
        <taxon>Microbacteriaceae</taxon>
        <taxon>Agreia</taxon>
    </lineage>
</organism>
<keyword evidence="3" id="KW-0560">Oxidoreductase</keyword>
<reference evidence="17" key="4">
    <citation type="submission" date="2017-02" db="EMBL/GenBank/DDBJ databases">
        <authorList>
            <person name="Peterson S.W."/>
        </authorList>
    </citation>
    <scope>NUCLEOTIDE SEQUENCE [LARGE SCALE GENOMIC DNA]</scope>
    <source>
        <strain evidence="17">VKM Ac-2052</strain>
    </source>
</reference>
<dbReference type="EMBL" id="JYFC01000001">
    <property type="protein sequence ID" value="KJC65418.1"/>
    <property type="molecule type" value="Genomic_DNA"/>
</dbReference>
<evidence type="ECO:0000256" key="5">
    <source>
        <dbReference type="ARBA" id="ARBA00032824"/>
    </source>
</evidence>
<reference evidence="19" key="3">
    <citation type="submission" date="2017-02" db="EMBL/GenBank/DDBJ databases">
        <authorList>
            <person name="Varghese N."/>
            <person name="Submissions S."/>
        </authorList>
    </citation>
    <scope>NUCLEOTIDE SEQUENCE [LARGE SCALE GENOMIC DNA]</scope>
    <source>
        <strain evidence="19">VKM Ac-2052</strain>
    </source>
</reference>
<dbReference type="CDD" id="cd03018">
    <property type="entry name" value="PRX_AhpE_like"/>
    <property type="match status" value="1"/>
</dbReference>
<evidence type="ECO:0000256" key="6">
    <source>
        <dbReference type="ARBA" id="ARBA00052774"/>
    </source>
</evidence>
<evidence type="ECO:0000256" key="2">
    <source>
        <dbReference type="ARBA" id="ARBA00022862"/>
    </source>
</evidence>
<gene>
    <name evidence="17" type="ORF">SAMN06295879_0776</name>
    <name evidence="16" type="ORF">TZ00_00610</name>
</gene>
<keyword evidence="2" id="KW-0049">Antioxidant</keyword>
<dbReference type="GO" id="GO:0004601">
    <property type="term" value="F:peroxidase activity"/>
    <property type="evidence" value="ECO:0007669"/>
    <property type="project" value="UniProtKB-KW"/>
</dbReference>
<keyword evidence="18" id="KW-1185">Reference proteome</keyword>
<dbReference type="PROSITE" id="PS51352">
    <property type="entry name" value="THIOREDOXIN_2"/>
    <property type="match status" value="1"/>
</dbReference>
<evidence type="ECO:0000313" key="18">
    <source>
        <dbReference type="Proteomes" id="UP000032503"/>
    </source>
</evidence>
<dbReference type="InterPro" id="IPR024706">
    <property type="entry name" value="Peroxiredoxin_AhpC-typ"/>
</dbReference>
<evidence type="ECO:0000313" key="19">
    <source>
        <dbReference type="Proteomes" id="UP000189735"/>
    </source>
</evidence>
<sequence>MALENDTRAPDFDLANQFGERIRLSQFRGKKAVALVFFPLAFSGTCTSELCALEENLNLFKDNDVELLGISVDSKSALRSWADVQGYDFTLLADFWPHGAVAKEYGVFLEGKGFANRATFLIDIDGIIRESFITAPGEARSIDAYRAALDEMRSVAV</sequence>
<dbReference type="Proteomes" id="UP000189735">
    <property type="component" value="Unassembled WGS sequence"/>
</dbReference>
<evidence type="ECO:0000256" key="4">
    <source>
        <dbReference type="ARBA" id="ARBA00023284"/>
    </source>
</evidence>
<evidence type="ECO:0000256" key="8">
    <source>
        <dbReference type="ARBA" id="ARBA00060973"/>
    </source>
</evidence>
<dbReference type="RefSeq" id="WP_044438487.1">
    <property type="nucleotide sequence ID" value="NZ_FUYG01000002.1"/>
</dbReference>
<dbReference type="InterPro" id="IPR050455">
    <property type="entry name" value="Tpx_Peroxidase_subfamily"/>
</dbReference>
<evidence type="ECO:0000256" key="10">
    <source>
        <dbReference type="ARBA" id="ARBA00067009"/>
    </source>
</evidence>
<feature type="domain" description="Thioredoxin" evidence="15">
    <location>
        <begin position="3"/>
        <end position="154"/>
    </location>
</feature>
<dbReference type="InterPro" id="IPR036249">
    <property type="entry name" value="Thioredoxin-like_sf"/>
</dbReference>
<dbReference type="AlphaFoldDB" id="A0A1T4X7M0"/>
<feature type="active site" description="Cysteine sulfenic acid (-SOH) intermediate; for peroxidase activity" evidence="14">
    <location>
        <position position="46"/>
    </location>
</feature>
<evidence type="ECO:0000256" key="14">
    <source>
        <dbReference type="PIRSR" id="PIRSR000239-1"/>
    </source>
</evidence>
<evidence type="ECO:0000256" key="13">
    <source>
        <dbReference type="ARBA" id="ARBA00083736"/>
    </source>
</evidence>
<dbReference type="EC" id="1.11.1.29" evidence="10"/>
<dbReference type="Pfam" id="PF00578">
    <property type="entry name" value="AhpC-TSA"/>
    <property type="match status" value="1"/>
</dbReference>
<proteinExistence type="inferred from homology"/>
<dbReference type="EMBL" id="FUYG01000002">
    <property type="protein sequence ID" value="SKA85546.1"/>
    <property type="molecule type" value="Genomic_DNA"/>
</dbReference>
<evidence type="ECO:0000256" key="3">
    <source>
        <dbReference type="ARBA" id="ARBA00023002"/>
    </source>
</evidence>
<dbReference type="SUPFAM" id="SSF52833">
    <property type="entry name" value="Thioredoxin-like"/>
    <property type="match status" value="1"/>
</dbReference>
<evidence type="ECO:0000313" key="16">
    <source>
        <dbReference type="EMBL" id="KJC65418.1"/>
    </source>
</evidence>
<evidence type="ECO:0000259" key="15">
    <source>
        <dbReference type="PROSITE" id="PS51352"/>
    </source>
</evidence>
<evidence type="ECO:0000256" key="9">
    <source>
        <dbReference type="ARBA" id="ARBA00065226"/>
    </source>
</evidence>
<dbReference type="InterPro" id="IPR000866">
    <property type="entry name" value="AhpC/TSA"/>
</dbReference>
<comment type="function">
    <text evidence="7">Thiol-specific peroxidase that catalyzes the reduction of hydrogen peroxide and organic hydroperoxides to water and alcohols, respectively. Plays a role in cell protection against oxidative stress by detoxifying peroxides. May represent an important antioxidant defense against cytotoxic peroxides, especially peroxynitrite, which can be formed by activated macrophages during infection.</text>
</comment>
<reference evidence="16 18" key="1">
    <citation type="journal article" date="2001" name="Int. J. Syst. Evol. Microbiol.">
        <title>Agreia bicolorata gen. nov., sp. nov., to accommodate actinobacteria isolated from narrow reed grass infected by the nematode Heteroanguina graminophila.</title>
        <authorList>
            <person name="Evtushenko L.I."/>
            <person name="Dorofeeva L.V."/>
            <person name="Dobrovolskaya T.G."/>
            <person name="Streshinskaya G.M."/>
            <person name="Subbotin S.A."/>
            <person name="Tiedje J.M."/>
        </authorList>
    </citation>
    <scope>NUCLEOTIDE SEQUENCE [LARGE SCALE GENOMIC DNA]</scope>
    <source>
        <strain evidence="16 18">VKM Ac-1804</strain>
    </source>
</reference>
<dbReference type="PIRSF" id="PIRSF000239">
    <property type="entry name" value="AHPC"/>
    <property type="match status" value="1"/>
</dbReference>
<evidence type="ECO:0000256" key="7">
    <source>
        <dbReference type="ARBA" id="ARBA00056930"/>
    </source>
</evidence>
<reference evidence="16" key="2">
    <citation type="submission" date="2015-02" db="EMBL/GenBank/DDBJ databases">
        <authorList>
            <person name="Vasilyev I.Y."/>
            <person name="Siniagina M.N."/>
            <person name="Malanin S.Y."/>
            <person name="Boulygina E.A."/>
            <person name="Grygoryeva T.V."/>
            <person name="Yarullina D.R."/>
            <person name="Ilinskaya O.N."/>
        </authorList>
    </citation>
    <scope>NUCLEOTIDE SEQUENCE</scope>
    <source>
        <strain evidence="16">VKM Ac-1804</strain>
    </source>
</reference>
<dbReference type="PANTHER" id="PTHR43110">
    <property type="entry name" value="THIOL PEROXIDASE"/>
    <property type="match status" value="1"/>
</dbReference>
<comment type="catalytic activity">
    <reaction evidence="6">
        <text>[mycoredoxin]-L-dithiol + a hydroperoxide = [mycoredoxin]-L-disulfide + an alcohol + H2O</text>
        <dbReference type="Rhea" id="RHEA:62640"/>
        <dbReference type="Rhea" id="RHEA-COMP:16137"/>
        <dbReference type="Rhea" id="RHEA-COMP:16138"/>
        <dbReference type="ChEBI" id="CHEBI:15377"/>
        <dbReference type="ChEBI" id="CHEBI:29950"/>
        <dbReference type="ChEBI" id="CHEBI:30879"/>
        <dbReference type="ChEBI" id="CHEBI:35924"/>
        <dbReference type="ChEBI" id="CHEBI:50058"/>
        <dbReference type="EC" id="1.11.1.29"/>
    </reaction>
</comment>
<keyword evidence="4" id="KW-0676">Redox-active center</keyword>
<dbReference type="FunFam" id="3.40.30.10:FF:000118">
    <property type="entry name" value="Peroxiredoxin AhpE"/>
    <property type="match status" value="1"/>
</dbReference>